<evidence type="ECO:0000256" key="13">
    <source>
        <dbReference type="ARBA" id="ARBA00022927"/>
    </source>
</evidence>
<proteinExistence type="inferred from homology"/>
<dbReference type="Gene3D" id="3.40.50.300">
    <property type="entry name" value="P-loop containing nucleotide triphosphate hydrolases"/>
    <property type="match status" value="1"/>
</dbReference>
<evidence type="ECO:0000256" key="9">
    <source>
        <dbReference type="ARBA" id="ARBA00022741"/>
    </source>
</evidence>
<keyword evidence="12" id="KW-0460">Magnesium</keyword>
<dbReference type="PANTHER" id="PTHR10903">
    <property type="entry name" value="GTPASE, IMAP FAMILY MEMBER-RELATED"/>
    <property type="match status" value="1"/>
</dbReference>
<dbReference type="InterPro" id="IPR006703">
    <property type="entry name" value="G_AIG1"/>
</dbReference>
<dbReference type="GO" id="GO:0015031">
    <property type="term" value="P:protein transport"/>
    <property type="evidence" value="ECO:0007669"/>
    <property type="project" value="UniProtKB-KW"/>
</dbReference>
<sequence>MGNTQGGTVARKKDYKNYTVMLVGKMGAGKSSLGNFLLKKDYFEAADSLARVTDKNMCGFRDLPGDLNLRIIDTPGFGDFRESAEVKRDLADAFYEAKDGVDAFLFVISATERIGKEMVSHFEMFANFMEHEHFYDYVIPVFTKVDLKLEKRGEKDIYSYEKQERLIYGELQNEQLKIFNEKIIEKAKQKWMCISCTCTEDDFYYDVITKKLIQTIEGIRIQSHGMVCTTRIMEKAKDIDEKERAKNQRDSGKR</sequence>
<evidence type="ECO:0000256" key="6">
    <source>
        <dbReference type="ARBA" id="ARBA00022640"/>
    </source>
</evidence>
<keyword evidence="9" id="KW-0547">Nucleotide-binding</keyword>
<protein>
    <recommendedName>
        <fullName evidence="18">AIG1-type G domain-containing protein</fullName>
    </recommendedName>
</protein>
<dbReference type="GO" id="GO:0005525">
    <property type="term" value="F:GTP binding"/>
    <property type="evidence" value="ECO:0007669"/>
    <property type="project" value="UniProtKB-KW"/>
</dbReference>
<evidence type="ECO:0000256" key="15">
    <source>
        <dbReference type="ARBA" id="ARBA00023134"/>
    </source>
</evidence>
<gene>
    <name evidence="19" type="ORF">LOD99_9994</name>
</gene>
<evidence type="ECO:0000256" key="8">
    <source>
        <dbReference type="ARBA" id="ARBA00022723"/>
    </source>
</evidence>
<dbReference type="PROSITE" id="PS51720">
    <property type="entry name" value="G_AIG1"/>
    <property type="match status" value="1"/>
</dbReference>
<evidence type="ECO:0000256" key="5">
    <source>
        <dbReference type="ARBA" id="ARBA00022528"/>
    </source>
</evidence>
<evidence type="ECO:0000256" key="12">
    <source>
        <dbReference type="ARBA" id="ARBA00022842"/>
    </source>
</evidence>
<dbReference type="SUPFAM" id="SSF52540">
    <property type="entry name" value="P-loop containing nucleoside triphosphate hydrolases"/>
    <property type="match status" value="1"/>
</dbReference>
<evidence type="ECO:0000256" key="3">
    <source>
        <dbReference type="ARBA" id="ARBA00008535"/>
    </source>
</evidence>
<keyword evidence="15" id="KW-0342">GTP-binding</keyword>
<dbReference type="Proteomes" id="UP001165289">
    <property type="component" value="Unassembled WGS sequence"/>
</dbReference>
<comment type="subcellular location">
    <subcellularLocation>
        <location evidence="2">Membrane</location>
        <topology evidence="2">Single-pass membrane protein</topology>
    </subcellularLocation>
    <subcellularLocation>
        <location evidence="17">Plastid</location>
        <location evidence="17">Chloroplast outer membrane</location>
    </subcellularLocation>
</comment>
<evidence type="ECO:0000313" key="19">
    <source>
        <dbReference type="EMBL" id="KAI6661326.1"/>
    </source>
</evidence>
<feature type="domain" description="AIG1-type G" evidence="18">
    <location>
        <begin position="15"/>
        <end position="237"/>
    </location>
</feature>
<keyword evidence="16" id="KW-0472">Membrane</keyword>
<dbReference type="GO" id="GO:0046872">
    <property type="term" value="F:metal ion binding"/>
    <property type="evidence" value="ECO:0007669"/>
    <property type="project" value="UniProtKB-KW"/>
</dbReference>
<keyword evidence="7" id="KW-0812">Transmembrane</keyword>
<comment type="similarity">
    <text evidence="3">Belongs to the TRAFAC class TrmE-Era-EngA-EngB-Septin-like GTPase superfamily. AIG1/Toc34/Toc159-like paraseptin GTPase family. IAN subfamily.</text>
</comment>
<keyword evidence="11" id="KW-1002">Plastid outer membrane</keyword>
<comment type="cofactor">
    <cofactor evidence="1">
        <name>Mg(2+)</name>
        <dbReference type="ChEBI" id="CHEBI:18420"/>
    </cofactor>
</comment>
<evidence type="ECO:0000256" key="7">
    <source>
        <dbReference type="ARBA" id="ARBA00022692"/>
    </source>
</evidence>
<dbReference type="GO" id="GO:0016787">
    <property type="term" value="F:hydrolase activity"/>
    <property type="evidence" value="ECO:0007669"/>
    <property type="project" value="UniProtKB-KW"/>
</dbReference>
<name>A0AAV7KIS1_9METZ</name>
<dbReference type="PANTHER" id="PTHR10903:SF135">
    <property type="entry name" value="TRANSLOCASE OF CHLOROPLAST 120, CHLOROPLASTIC-RELATED"/>
    <property type="match status" value="1"/>
</dbReference>
<evidence type="ECO:0000256" key="4">
    <source>
        <dbReference type="ARBA" id="ARBA00022448"/>
    </source>
</evidence>
<keyword evidence="20" id="KW-1185">Reference proteome</keyword>
<keyword evidence="13" id="KW-0653">Protein transport</keyword>
<accession>A0AAV7KIS1</accession>
<dbReference type="GO" id="GO:0016020">
    <property type="term" value="C:membrane"/>
    <property type="evidence" value="ECO:0007669"/>
    <property type="project" value="UniProtKB-SubCell"/>
</dbReference>
<evidence type="ECO:0000256" key="17">
    <source>
        <dbReference type="ARBA" id="ARBA00024013"/>
    </source>
</evidence>
<keyword evidence="8" id="KW-0479">Metal-binding</keyword>
<dbReference type="Pfam" id="PF04548">
    <property type="entry name" value="AIG1"/>
    <property type="match status" value="1"/>
</dbReference>
<reference evidence="19 20" key="1">
    <citation type="journal article" date="2023" name="BMC Biol.">
        <title>The compact genome of the sponge Oopsacas minuta (Hexactinellida) is lacking key metazoan core genes.</title>
        <authorList>
            <person name="Santini S."/>
            <person name="Schenkelaars Q."/>
            <person name="Jourda C."/>
            <person name="Duchesne M."/>
            <person name="Belahbib H."/>
            <person name="Rocher C."/>
            <person name="Selva M."/>
            <person name="Riesgo A."/>
            <person name="Vervoort M."/>
            <person name="Leys S.P."/>
            <person name="Kodjabachian L."/>
            <person name="Le Bivic A."/>
            <person name="Borchiellini C."/>
            <person name="Claverie J.M."/>
            <person name="Renard E."/>
        </authorList>
    </citation>
    <scope>NUCLEOTIDE SEQUENCE [LARGE SCALE GENOMIC DNA]</scope>
    <source>
        <strain evidence="19">SPO-2</strain>
    </source>
</reference>
<dbReference type="InterPro" id="IPR045058">
    <property type="entry name" value="GIMA/IAN/Toc"/>
</dbReference>
<evidence type="ECO:0000259" key="18">
    <source>
        <dbReference type="PROSITE" id="PS51720"/>
    </source>
</evidence>
<evidence type="ECO:0000256" key="10">
    <source>
        <dbReference type="ARBA" id="ARBA00022801"/>
    </source>
</evidence>
<evidence type="ECO:0000313" key="20">
    <source>
        <dbReference type="Proteomes" id="UP001165289"/>
    </source>
</evidence>
<evidence type="ECO:0000256" key="2">
    <source>
        <dbReference type="ARBA" id="ARBA00004167"/>
    </source>
</evidence>
<keyword evidence="5" id="KW-0150">Chloroplast</keyword>
<keyword evidence="6" id="KW-0934">Plastid</keyword>
<keyword evidence="10" id="KW-0378">Hydrolase</keyword>
<comment type="caution">
    <text evidence="19">The sequence shown here is derived from an EMBL/GenBank/DDBJ whole genome shotgun (WGS) entry which is preliminary data.</text>
</comment>
<evidence type="ECO:0000256" key="14">
    <source>
        <dbReference type="ARBA" id="ARBA00022989"/>
    </source>
</evidence>
<dbReference type="AlphaFoldDB" id="A0AAV7KIS1"/>
<keyword evidence="14" id="KW-1133">Transmembrane helix</keyword>
<organism evidence="19 20">
    <name type="scientific">Oopsacas minuta</name>
    <dbReference type="NCBI Taxonomy" id="111878"/>
    <lineage>
        <taxon>Eukaryota</taxon>
        <taxon>Metazoa</taxon>
        <taxon>Porifera</taxon>
        <taxon>Hexactinellida</taxon>
        <taxon>Hexasterophora</taxon>
        <taxon>Lyssacinosida</taxon>
        <taxon>Leucopsacidae</taxon>
        <taxon>Oopsacas</taxon>
    </lineage>
</organism>
<evidence type="ECO:0000256" key="16">
    <source>
        <dbReference type="ARBA" id="ARBA00023136"/>
    </source>
</evidence>
<evidence type="ECO:0000256" key="1">
    <source>
        <dbReference type="ARBA" id="ARBA00001946"/>
    </source>
</evidence>
<dbReference type="InterPro" id="IPR027417">
    <property type="entry name" value="P-loop_NTPase"/>
</dbReference>
<dbReference type="EMBL" id="JAKMXF010000014">
    <property type="protein sequence ID" value="KAI6661326.1"/>
    <property type="molecule type" value="Genomic_DNA"/>
</dbReference>
<keyword evidence="4" id="KW-0813">Transport</keyword>
<evidence type="ECO:0000256" key="11">
    <source>
        <dbReference type="ARBA" id="ARBA00022805"/>
    </source>
</evidence>